<evidence type="ECO:0000256" key="1">
    <source>
        <dbReference type="SAM" id="MobiDB-lite"/>
    </source>
</evidence>
<comment type="caution">
    <text evidence="2">The sequence shown here is derived from an EMBL/GenBank/DDBJ whole genome shotgun (WGS) entry which is preliminary data.</text>
</comment>
<reference evidence="2 3" key="1">
    <citation type="submission" date="2024-09" db="EMBL/GenBank/DDBJ databases">
        <title>Chromosome-scale assembly of Riccia sorocarpa.</title>
        <authorList>
            <person name="Paukszto L."/>
        </authorList>
    </citation>
    <scope>NUCLEOTIDE SEQUENCE [LARGE SCALE GENOMIC DNA]</scope>
    <source>
        <strain evidence="2">LP-2024</strain>
        <tissue evidence="2">Aerial parts of the thallus</tissue>
    </source>
</reference>
<organism evidence="2 3">
    <name type="scientific">Riccia sorocarpa</name>
    <dbReference type="NCBI Taxonomy" id="122646"/>
    <lineage>
        <taxon>Eukaryota</taxon>
        <taxon>Viridiplantae</taxon>
        <taxon>Streptophyta</taxon>
        <taxon>Embryophyta</taxon>
        <taxon>Marchantiophyta</taxon>
        <taxon>Marchantiopsida</taxon>
        <taxon>Marchantiidae</taxon>
        <taxon>Marchantiales</taxon>
        <taxon>Ricciaceae</taxon>
        <taxon>Riccia</taxon>
    </lineage>
</organism>
<gene>
    <name evidence="2" type="ORF">R1sor_009340</name>
</gene>
<proteinExistence type="predicted"/>
<accession>A0ABD3HY74</accession>
<protein>
    <submittedName>
        <fullName evidence="2">Uncharacterized protein</fullName>
    </submittedName>
</protein>
<dbReference type="AlphaFoldDB" id="A0ABD3HY74"/>
<feature type="compositionally biased region" description="Polar residues" evidence="1">
    <location>
        <begin position="105"/>
        <end position="114"/>
    </location>
</feature>
<keyword evidence="3" id="KW-1185">Reference proteome</keyword>
<dbReference type="Proteomes" id="UP001633002">
    <property type="component" value="Unassembled WGS sequence"/>
</dbReference>
<feature type="region of interest" description="Disordered" evidence="1">
    <location>
        <begin position="55"/>
        <end position="136"/>
    </location>
</feature>
<sequence length="136" mass="14669">MSGPKGKEMAGGGRYGLSAIGPDVMRLFNRALELVNSNAPDSDNELLEMVKRAKREVEKEPFNPPKKARTARVPETTELQALGHRTGGDHGSGQQTTTGSDGGSVNMTQAQTRLMNVIRSGPGRGRIEKPKRKGTR</sequence>
<evidence type="ECO:0000313" key="3">
    <source>
        <dbReference type="Proteomes" id="UP001633002"/>
    </source>
</evidence>
<evidence type="ECO:0000313" key="2">
    <source>
        <dbReference type="EMBL" id="KAL3695264.1"/>
    </source>
</evidence>
<dbReference type="EMBL" id="JBJQOH010000002">
    <property type="protein sequence ID" value="KAL3695264.1"/>
    <property type="molecule type" value="Genomic_DNA"/>
</dbReference>
<name>A0ABD3HY74_9MARC</name>